<dbReference type="PRINTS" id="PR00953">
    <property type="entry name" value="TYPE3IMRPROT"/>
</dbReference>
<feature type="transmembrane region" description="Helical" evidence="10">
    <location>
        <begin position="128"/>
        <end position="148"/>
    </location>
</feature>
<evidence type="ECO:0000256" key="1">
    <source>
        <dbReference type="ARBA" id="ARBA00002578"/>
    </source>
</evidence>
<evidence type="ECO:0000256" key="5">
    <source>
        <dbReference type="ARBA" id="ARBA00022692"/>
    </source>
</evidence>
<keyword evidence="11" id="KW-0282">Flagellum</keyword>
<evidence type="ECO:0000256" key="2">
    <source>
        <dbReference type="ARBA" id="ARBA00009772"/>
    </source>
</evidence>
<dbReference type="OrthoDB" id="9797790at2"/>
<organism evidence="11 12">
    <name type="scientific">Paragemmobacter aquarius</name>
    <dbReference type="NCBI Taxonomy" id="2169400"/>
    <lineage>
        <taxon>Bacteria</taxon>
        <taxon>Pseudomonadati</taxon>
        <taxon>Pseudomonadota</taxon>
        <taxon>Alphaproteobacteria</taxon>
        <taxon>Rhodobacterales</taxon>
        <taxon>Paracoccaceae</taxon>
        <taxon>Paragemmobacter</taxon>
    </lineage>
</organism>
<evidence type="ECO:0000256" key="3">
    <source>
        <dbReference type="ARBA" id="ARBA00021717"/>
    </source>
</evidence>
<keyword evidence="5 10" id="KW-0812">Transmembrane</keyword>
<dbReference type="GO" id="GO:0006605">
    <property type="term" value="P:protein targeting"/>
    <property type="evidence" value="ECO:0007669"/>
    <property type="project" value="UniProtKB-UniRule"/>
</dbReference>
<dbReference type="GO" id="GO:0009425">
    <property type="term" value="C:bacterial-type flagellum basal body"/>
    <property type="evidence" value="ECO:0007669"/>
    <property type="project" value="UniProtKB-SubCell"/>
</dbReference>
<name>A0A2S0UPF2_9RHOB</name>
<feature type="transmembrane region" description="Helical" evidence="10">
    <location>
        <begin position="223"/>
        <end position="243"/>
    </location>
</feature>
<feature type="transmembrane region" description="Helical" evidence="10">
    <location>
        <begin position="83"/>
        <end position="107"/>
    </location>
</feature>
<comment type="similarity">
    <text evidence="2 10">Belongs to the FliR/MopE/SpaR family.</text>
</comment>
<protein>
    <recommendedName>
        <fullName evidence="3 9">Flagellar biosynthetic protein FliR</fullName>
    </recommendedName>
</protein>
<feature type="transmembrane region" description="Helical" evidence="10">
    <location>
        <begin position="20"/>
        <end position="39"/>
    </location>
</feature>
<comment type="subcellular location">
    <subcellularLocation>
        <location evidence="10">Cell membrane</location>
        <topology evidence="10">Multi-pass membrane protein</topology>
    </subcellularLocation>
    <subcellularLocation>
        <location evidence="10">Bacterial flagellum basal body</location>
    </subcellularLocation>
</comment>
<dbReference type="EMBL" id="CP028918">
    <property type="protein sequence ID" value="AWB49671.1"/>
    <property type="molecule type" value="Genomic_DNA"/>
</dbReference>
<keyword evidence="12" id="KW-1185">Reference proteome</keyword>
<keyword evidence="11" id="KW-0966">Cell projection</keyword>
<evidence type="ECO:0000313" key="11">
    <source>
        <dbReference type="EMBL" id="AWB49671.1"/>
    </source>
</evidence>
<feature type="transmembrane region" description="Helical" evidence="10">
    <location>
        <begin position="46"/>
        <end position="63"/>
    </location>
</feature>
<evidence type="ECO:0000313" key="12">
    <source>
        <dbReference type="Proteomes" id="UP000244496"/>
    </source>
</evidence>
<keyword evidence="7 10" id="KW-0472">Membrane</keyword>
<keyword evidence="11" id="KW-0969">Cilium</keyword>
<dbReference type="InterPro" id="IPR006303">
    <property type="entry name" value="FliR"/>
</dbReference>
<dbReference type="InterPro" id="IPR002010">
    <property type="entry name" value="T3SS_IM_R"/>
</dbReference>
<evidence type="ECO:0000256" key="4">
    <source>
        <dbReference type="ARBA" id="ARBA00022475"/>
    </source>
</evidence>
<keyword evidence="4 10" id="KW-1003">Cell membrane</keyword>
<keyword evidence="6 10" id="KW-1133">Transmembrane helix</keyword>
<dbReference type="Pfam" id="PF01311">
    <property type="entry name" value="Bac_export_1"/>
    <property type="match status" value="1"/>
</dbReference>
<dbReference type="PANTHER" id="PTHR30065">
    <property type="entry name" value="FLAGELLAR BIOSYNTHETIC PROTEIN FLIR"/>
    <property type="match status" value="1"/>
</dbReference>
<dbReference type="GO" id="GO:0005886">
    <property type="term" value="C:plasma membrane"/>
    <property type="evidence" value="ECO:0007669"/>
    <property type="project" value="UniProtKB-SubCell"/>
</dbReference>
<dbReference type="NCBIfam" id="TIGR01400">
    <property type="entry name" value="fliR"/>
    <property type="match status" value="1"/>
</dbReference>
<evidence type="ECO:0000256" key="7">
    <source>
        <dbReference type="ARBA" id="ARBA00023136"/>
    </source>
</evidence>
<dbReference type="Proteomes" id="UP000244496">
    <property type="component" value="Chromosome"/>
</dbReference>
<accession>A0A2S0UPF2</accession>
<reference evidence="11 12" key="1">
    <citation type="submission" date="2018-04" db="EMBL/GenBank/DDBJ databases">
        <title>Genome sequencing of Gemmobacter.</title>
        <authorList>
            <person name="Yi H."/>
            <person name="Baek M.-G."/>
        </authorList>
    </citation>
    <scope>NUCLEOTIDE SEQUENCE [LARGE SCALE GENOMIC DNA]</scope>
    <source>
        <strain evidence="11 12">HYN0069</strain>
    </source>
</reference>
<evidence type="ECO:0000256" key="10">
    <source>
        <dbReference type="RuleBase" id="RU362071"/>
    </source>
</evidence>
<proteinExistence type="inferred from homology"/>
<gene>
    <name evidence="11" type="primary">fliR</name>
    <name evidence="11" type="ORF">HYN69_15220</name>
</gene>
<evidence type="ECO:0000256" key="9">
    <source>
        <dbReference type="NCBIfam" id="TIGR01400"/>
    </source>
</evidence>
<evidence type="ECO:0000256" key="6">
    <source>
        <dbReference type="ARBA" id="ARBA00022989"/>
    </source>
</evidence>
<dbReference type="AlphaFoldDB" id="A0A2S0UPF2"/>
<feature type="transmembrane region" description="Helical" evidence="10">
    <location>
        <begin position="190"/>
        <end position="211"/>
    </location>
</feature>
<dbReference type="PANTHER" id="PTHR30065:SF8">
    <property type="entry name" value="FLAGELLAR BIOSYNTHETIC PROTEIN FLIR"/>
    <property type="match status" value="1"/>
</dbReference>
<sequence>MEAMLPGLDLGAVTGWLTQYLFAMLRIGAFVMASPGFGGRFVPAQVRVMAIAVLALPVVAGGIEGGVVLPEPAALAGLAALRLVFAELMLGLVAGLVLTILFGAAALAGDRIAATAGLGFAAQFDPAAGGQTPVVAQIFGLFMLMVFLGSDGHLAAIRVVLESYQAVPPGAPVDFARIIAAGLTAGSRMFALGMATMLPVVACLLLLNIAVGIVTRSAPSLNLFSFGFPVTMVATLLLLYITVPTTAASLEDVVFEGVDMIAAVLGGRDG</sequence>
<dbReference type="GO" id="GO:0044780">
    <property type="term" value="P:bacterial-type flagellum assembly"/>
    <property type="evidence" value="ECO:0007669"/>
    <property type="project" value="UniProtKB-UniRule"/>
</dbReference>
<dbReference type="KEGG" id="geh:HYN69_15220"/>
<dbReference type="RefSeq" id="WP_108436488.1">
    <property type="nucleotide sequence ID" value="NZ_CP028918.1"/>
</dbReference>
<keyword evidence="8 10" id="KW-0975">Bacterial flagellum</keyword>
<evidence type="ECO:0000256" key="8">
    <source>
        <dbReference type="ARBA" id="ARBA00023143"/>
    </source>
</evidence>
<comment type="function">
    <text evidence="1 10">Role in flagellar biosynthesis.</text>
</comment>